<keyword evidence="2" id="KW-0812">Transmembrane</keyword>
<protein>
    <submittedName>
        <fullName evidence="3">Uncharacterized protein</fullName>
    </submittedName>
</protein>
<name>A0A8R1TXG7_ONCVO</name>
<reference evidence="4" key="1">
    <citation type="submission" date="2013-10" db="EMBL/GenBank/DDBJ databases">
        <title>Genome sequencing of Onchocerca volvulus.</title>
        <authorList>
            <person name="Cotton J."/>
            <person name="Tsai J."/>
            <person name="Stanley E."/>
            <person name="Tracey A."/>
            <person name="Holroyd N."/>
            <person name="Lustigman S."/>
            <person name="Berriman M."/>
        </authorList>
    </citation>
    <scope>NUCLEOTIDE SEQUENCE</scope>
</reference>
<keyword evidence="4" id="KW-1185">Reference proteome</keyword>
<dbReference type="EnsemblMetazoa" id="OVOC6582.1">
    <property type="protein sequence ID" value="OVOC6582.1"/>
    <property type="gene ID" value="WBGene00243391"/>
</dbReference>
<dbReference type="AlphaFoldDB" id="A0A8R1TXG7"/>
<sequence>MEDFLLLNSNSKAQSDRKLDFSSIRNSLAVIAAVAVAVAAAAVEEVVDVEEEMVEDVEEEMVVATRKSVYRMLEAVLITAKETVKERRHLRYSKR</sequence>
<evidence type="ECO:0000256" key="1">
    <source>
        <dbReference type="SAM" id="Coils"/>
    </source>
</evidence>
<keyword evidence="2" id="KW-1133">Transmembrane helix</keyword>
<evidence type="ECO:0000313" key="3">
    <source>
        <dbReference type="EnsemblMetazoa" id="OVOC6582.1"/>
    </source>
</evidence>
<dbReference type="EMBL" id="CMVM020000177">
    <property type="status" value="NOT_ANNOTATED_CDS"/>
    <property type="molecule type" value="Genomic_DNA"/>
</dbReference>
<evidence type="ECO:0000313" key="4">
    <source>
        <dbReference type="Proteomes" id="UP000024404"/>
    </source>
</evidence>
<keyword evidence="2" id="KW-0472">Membrane</keyword>
<evidence type="ECO:0000256" key="2">
    <source>
        <dbReference type="SAM" id="Phobius"/>
    </source>
</evidence>
<dbReference type="Proteomes" id="UP000024404">
    <property type="component" value="Unassembled WGS sequence"/>
</dbReference>
<organism evidence="3 4">
    <name type="scientific">Onchocerca volvulus</name>
    <dbReference type="NCBI Taxonomy" id="6282"/>
    <lineage>
        <taxon>Eukaryota</taxon>
        <taxon>Metazoa</taxon>
        <taxon>Ecdysozoa</taxon>
        <taxon>Nematoda</taxon>
        <taxon>Chromadorea</taxon>
        <taxon>Rhabditida</taxon>
        <taxon>Spirurina</taxon>
        <taxon>Spiruromorpha</taxon>
        <taxon>Filarioidea</taxon>
        <taxon>Onchocercidae</taxon>
        <taxon>Onchocerca</taxon>
    </lineage>
</organism>
<reference evidence="3" key="2">
    <citation type="submission" date="2022-06" db="UniProtKB">
        <authorList>
            <consortium name="EnsemblMetazoa"/>
        </authorList>
    </citation>
    <scope>IDENTIFICATION</scope>
</reference>
<keyword evidence="1" id="KW-0175">Coiled coil</keyword>
<proteinExistence type="predicted"/>
<feature type="coiled-coil region" evidence="1">
    <location>
        <begin position="40"/>
        <end position="67"/>
    </location>
</feature>
<accession>A0A8R1TXG7</accession>
<feature type="transmembrane region" description="Helical" evidence="2">
    <location>
        <begin position="24"/>
        <end position="43"/>
    </location>
</feature>